<reference evidence="2 3" key="1">
    <citation type="journal article" date="2016" name="Nat. Commun.">
        <title>Thousands of microbial genomes shed light on interconnected biogeochemical processes in an aquifer system.</title>
        <authorList>
            <person name="Anantharaman K."/>
            <person name="Brown C.T."/>
            <person name="Hug L.A."/>
            <person name="Sharon I."/>
            <person name="Castelle C.J."/>
            <person name="Probst A.J."/>
            <person name="Thomas B.C."/>
            <person name="Singh A."/>
            <person name="Wilkins M.J."/>
            <person name="Karaoz U."/>
            <person name="Brodie E.L."/>
            <person name="Williams K.H."/>
            <person name="Hubbard S.S."/>
            <person name="Banfield J.F."/>
        </authorList>
    </citation>
    <scope>NUCLEOTIDE SEQUENCE [LARGE SCALE GENOMIC DNA]</scope>
</reference>
<accession>A0A1G2ASV4</accession>
<dbReference type="Proteomes" id="UP000177165">
    <property type="component" value="Unassembled WGS sequence"/>
</dbReference>
<dbReference type="EMBL" id="MHKB01000008">
    <property type="protein sequence ID" value="OGY79576.1"/>
    <property type="molecule type" value="Genomic_DNA"/>
</dbReference>
<evidence type="ECO:0000256" key="1">
    <source>
        <dbReference type="SAM" id="MobiDB-lite"/>
    </source>
</evidence>
<dbReference type="AlphaFoldDB" id="A0A1G2ASV4"/>
<name>A0A1G2ASV4_9BACT</name>
<organism evidence="2 3">
    <name type="scientific">Candidatus Kerfeldbacteria bacterium RIFCSPHIGHO2_02_FULL_42_14</name>
    <dbReference type="NCBI Taxonomy" id="1798540"/>
    <lineage>
        <taxon>Bacteria</taxon>
        <taxon>Candidatus Kerfeldiibacteriota</taxon>
    </lineage>
</organism>
<gene>
    <name evidence="2" type="ORF">A3B74_02250</name>
</gene>
<sequence>MFTKEEKERLFELQQLIEDAQASLNHVKTVLKEFGVRDVIKDELTERARNIGQIGADEQSTIIEGVFDGQHMIGPDGKQYTVPANYASKSKLVEGDILKLTISQDGSFVYKQIGPVERKRLVGVLVKDEEKNEYRVLAEGQSFRVLLASVTYFKGEAGDEAVILVPQDGESKWAAVENIIKNLSVKKQKQYKTLMEERGAGTESELLLDDGADAELSDHPTESEEDAETPPEHQGKPFDLNI</sequence>
<comment type="caution">
    <text evidence="2">The sequence shown here is derived from an EMBL/GenBank/DDBJ whole genome shotgun (WGS) entry which is preliminary data.</text>
</comment>
<proteinExistence type="predicted"/>
<feature type="compositionally biased region" description="Acidic residues" evidence="1">
    <location>
        <begin position="206"/>
        <end position="215"/>
    </location>
</feature>
<evidence type="ECO:0008006" key="4">
    <source>
        <dbReference type="Google" id="ProtNLM"/>
    </source>
</evidence>
<evidence type="ECO:0000313" key="2">
    <source>
        <dbReference type="EMBL" id="OGY79576.1"/>
    </source>
</evidence>
<evidence type="ECO:0000313" key="3">
    <source>
        <dbReference type="Proteomes" id="UP000177165"/>
    </source>
</evidence>
<protein>
    <recommendedName>
        <fullName evidence="4">50S ribosomal protein L7/L12</fullName>
    </recommendedName>
</protein>
<feature type="region of interest" description="Disordered" evidence="1">
    <location>
        <begin position="196"/>
        <end position="242"/>
    </location>
</feature>
<dbReference type="STRING" id="1798540.A3B74_02250"/>